<protein>
    <submittedName>
        <fullName evidence="1">Uncharacterized protein LTHEOB_9759</fullName>
    </submittedName>
</protein>
<evidence type="ECO:0000313" key="1">
    <source>
        <dbReference type="EMBL" id="GME37951.1"/>
    </source>
</evidence>
<sequence>MRFNVAFGIMLGLALVELLLLQVAVLVDGHVITPPPALPTAMTGAGNPILAKRENTAFCDVAGAWKCGDGFYCFRSDDYLGCCPTSQRCIPHTRCINGDDLESATQNDDDLKSCVDENSCGVWFVEPGCMVMELKRY</sequence>
<organism evidence="1 2">
    <name type="scientific">Neofusicoccum parvum</name>
    <dbReference type="NCBI Taxonomy" id="310453"/>
    <lineage>
        <taxon>Eukaryota</taxon>
        <taxon>Fungi</taxon>
        <taxon>Dikarya</taxon>
        <taxon>Ascomycota</taxon>
        <taxon>Pezizomycotina</taxon>
        <taxon>Dothideomycetes</taxon>
        <taxon>Dothideomycetes incertae sedis</taxon>
        <taxon>Botryosphaeriales</taxon>
        <taxon>Botryosphaeriaceae</taxon>
        <taxon>Neofusicoccum</taxon>
    </lineage>
</organism>
<dbReference type="Proteomes" id="UP001165186">
    <property type="component" value="Unassembled WGS sequence"/>
</dbReference>
<reference evidence="1" key="1">
    <citation type="submission" date="2024-09" db="EMBL/GenBank/DDBJ databases">
        <title>Draft Genome Sequences of Neofusicoccum parvum.</title>
        <authorList>
            <person name="Ashida A."/>
            <person name="Camagna M."/>
            <person name="Tanaka A."/>
            <person name="Takemoto D."/>
        </authorList>
    </citation>
    <scope>NUCLEOTIDE SEQUENCE</scope>
    <source>
        <strain evidence="1">PPO83</strain>
    </source>
</reference>
<accession>A0ACB5SFB9</accession>
<proteinExistence type="predicted"/>
<comment type="caution">
    <text evidence="1">The sequence shown here is derived from an EMBL/GenBank/DDBJ whole genome shotgun (WGS) entry which is preliminary data.</text>
</comment>
<dbReference type="EMBL" id="BSXG01000081">
    <property type="protein sequence ID" value="GME37951.1"/>
    <property type="molecule type" value="Genomic_DNA"/>
</dbReference>
<name>A0ACB5SFB9_9PEZI</name>
<keyword evidence="2" id="KW-1185">Reference proteome</keyword>
<evidence type="ECO:0000313" key="2">
    <source>
        <dbReference type="Proteomes" id="UP001165186"/>
    </source>
</evidence>
<gene>
    <name evidence="1" type="primary">g11581</name>
    <name evidence="1" type="ORF">NpPPO83_00011581</name>
</gene>